<dbReference type="CDD" id="cd17964">
    <property type="entry name" value="DEADc_MSS116"/>
    <property type="match status" value="1"/>
</dbReference>
<dbReference type="PROSITE" id="PS00039">
    <property type="entry name" value="DEAD_ATP_HELICASE"/>
    <property type="match status" value="1"/>
</dbReference>
<evidence type="ECO:0000313" key="13">
    <source>
        <dbReference type="Proteomes" id="UP000734854"/>
    </source>
</evidence>
<protein>
    <recommendedName>
        <fullName evidence="7">ATP-dependent RNA helicase</fullName>
        <ecNumber evidence="7">3.6.4.13</ecNumber>
    </recommendedName>
</protein>
<dbReference type="EC" id="3.6.4.13" evidence="7"/>
<evidence type="ECO:0000259" key="10">
    <source>
        <dbReference type="PROSITE" id="PS51194"/>
    </source>
</evidence>
<evidence type="ECO:0000256" key="7">
    <source>
        <dbReference type="RuleBase" id="RU365068"/>
    </source>
</evidence>
<dbReference type="EMBL" id="JACMSC010000004">
    <property type="protein sequence ID" value="KAG6526290.1"/>
    <property type="molecule type" value="Genomic_DNA"/>
</dbReference>
<dbReference type="AlphaFoldDB" id="A0A8J5LQU3"/>
<evidence type="ECO:0000259" key="9">
    <source>
        <dbReference type="PROSITE" id="PS51192"/>
    </source>
</evidence>
<dbReference type="InterPro" id="IPR027417">
    <property type="entry name" value="P-loop_NTPase"/>
</dbReference>
<comment type="caution">
    <text evidence="12">The sequence shown here is derived from an EMBL/GenBank/DDBJ whole genome shotgun (WGS) entry which is preliminary data.</text>
</comment>
<gene>
    <name evidence="12" type="ORF">ZIOFF_016272</name>
</gene>
<evidence type="ECO:0000256" key="8">
    <source>
        <dbReference type="SAM" id="MobiDB-lite"/>
    </source>
</evidence>
<feature type="compositionally biased region" description="Polar residues" evidence="8">
    <location>
        <begin position="370"/>
        <end position="380"/>
    </location>
</feature>
<feature type="domain" description="Helicase C-terminal" evidence="10">
    <location>
        <begin position="648"/>
        <end position="798"/>
    </location>
</feature>
<feature type="compositionally biased region" description="Acidic residues" evidence="8">
    <location>
        <begin position="270"/>
        <end position="284"/>
    </location>
</feature>
<sequence length="927" mass="103850">MIGRLIPFRLFRSSGSLRLSRYGVASAAAHPSSVFSTHPEEYPLGSKFFTTRSSRSGLGPGTRENRRGDFKSRGAAGQAKSLIDDEAELSDWVSDLRKDSFRLRMKSDDDEESDEEMHKSYKGRGRGRDSDEFSSRGRRSMMDRSPSRNDGGRGRDSDEFSSRGRRPMMDRPPSRNDRGRGRDSNEFSSRGRRPMMDRSPSRNDDFSRESSSGKFRSFEGGRGGSLRSMKDKPLSRMQRDDDFDDFSGSSGKFKSRASRNSPVKRRFDSDLEDEDDDSDDDDEFGSSSRKSKGRGGKKMPSTFSRKDKRDNDLSFKQMRGVDRSAVSESDEEVSESEGEEDEETEHEDDVSGFSDDFFGNKDEKEGSVNDLLTSLGSTKLGNEDNAHSAPKKSDSSSDSYLSETRFDECSISPLTLKGVKAAGYEKMTLVQAATLPVILQGKDVLAKAKTGTGKTVAFLLPAIEVVSKLPPVDRDQRRPPINVLVICPTRELADQAAAEADKLLKFHPSICVQVVMGGTRLALEQKKMQTNPCQILVATPGRLRDHIENTPGFATQLMGVKVLILDEADRLLDMGFRKDIEKIVTAVPKQRQTLLFSATVPDEVRQICYIAMRRDLEFINTVEEGTEETHSHVRQMQLVAPLEKHFSTLYSVLTEHISENADYKVIVFCTTAMVTRLVADLLSELKLNVREIHSRKPQTYRTRVSKEFRESKGLILVSSDVSARGVDYPNVTFVIQLGIPADREQYIHRLGRTGRKGQEGVGILMLAPWEDFFLSSIKDLPITKAEAPTIDLDTRKKVSLNYFILYHCCHCTACVVFWCNIALLSLQICYVAFRFLGVIDTTGVQLLPLAMQVERALAHVDLKHKESAYQAWLGYYNSNKKIGRDKSQLVSLANEFSRSMGLDNPPSIAKNILSKMGLNNVPGLRVR</sequence>
<dbReference type="PANTHER" id="PTHR24031">
    <property type="entry name" value="RNA HELICASE"/>
    <property type="match status" value="1"/>
</dbReference>
<feature type="domain" description="DEAD-box RNA helicase Q" evidence="11">
    <location>
        <begin position="404"/>
        <end position="432"/>
    </location>
</feature>
<keyword evidence="3 7" id="KW-0347">Helicase</keyword>
<dbReference type="InterPro" id="IPR014014">
    <property type="entry name" value="RNA_helicase_DEAD_Q_motif"/>
</dbReference>
<dbReference type="CDD" id="cd18787">
    <property type="entry name" value="SF2_C_DEAD"/>
    <property type="match status" value="1"/>
</dbReference>
<dbReference type="InterPro" id="IPR011545">
    <property type="entry name" value="DEAD/DEAH_box_helicase_dom"/>
</dbReference>
<reference evidence="12 13" key="1">
    <citation type="submission" date="2020-08" db="EMBL/GenBank/DDBJ databases">
        <title>Plant Genome Project.</title>
        <authorList>
            <person name="Zhang R.-G."/>
        </authorList>
    </citation>
    <scope>NUCLEOTIDE SEQUENCE [LARGE SCALE GENOMIC DNA]</scope>
    <source>
        <tissue evidence="12">Rhizome</tissue>
    </source>
</reference>
<evidence type="ECO:0000256" key="1">
    <source>
        <dbReference type="ARBA" id="ARBA00022741"/>
    </source>
</evidence>
<evidence type="ECO:0000256" key="6">
    <source>
        <dbReference type="PROSITE-ProRule" id="PRU00552"/>
    </source>
</evidence>
<dbReference type="PROSITE" id="PS51195">
    <property type="entry name" value="Q_MOTIF"/>
    <property type="match status" value="1"/>
</dbReference>
<comment type="domain">
    <text evidence="7">The Q motif is unique to and characteristic of the DEAD box family of RNA helicases and controls ATP binding and hydrolysis.</text>
</comment>
<dbReference type="InterPro" id="IPR014001">
    <property type="entry name" value="Helicase_ATP-bd"/>
</dbReference>
<dbReference type="Pfam" id="PF00271">
    <property type="entry name" value="Helicase_C"/>
    <property type="match status" value="1"/>
</dbReference>
<dbReference type="GO" id="GO:0005524">
    <property type="term" value="F:ATP binding"/>
    <property type="evidence" value="ECO:0007669"/>
    <property type="project" value="UniProtKB-UniRule"/>
</dbReference>
<keyword evidence="13" id="KW-1185">Reference proteome</keyword>
<dbReference type="SUPFAM" id="SSF52540">
    <property type="entry name" value="P-loop containing nucleoside triphosphate hydrolases"/>
    <property type="match status" value="1"/>
</dbReference>
<evidence type="ECO:0000256" key="4">
    <source>
        <dbReference type="ARBA" id="ARBA00022840"/>
    </source>
</evidence>
<name>A0A8J5LQU3_ZINOF</name>
<dbReference type="GO" id="GO:0016787">
    <property type="term" value="F:hydrolase activity"/>
    <property type="evidence" value="ECO:0007669"/>
    <property type="project" value="UniProtKB-KW"/>
</dbReference>
<organism evidence="12 13">
    <name type="scientific">Zingiber officinale</name>
    <name type="common">Ginger</name>
    <name type="synonym">Amomum zingiber</name>
    <dbReference type="NCBI Taxonomy" id="94328"/>
    <lineage>
        <taxon>Eukaryota</taxon>
        <taxon>Viridiplantae</taxon>
        <taxon>Streptophyta</taxon>
        <taxon>Embryophyta</taxon>
        <taxon>Tracheophyta</taxon>
        <taxon>Spermatophyta</taxon>
        <taxon>Magnoliopsida</taxon>
        <taxon>Liliopsida</taxon>
        <taxon>Zingiberales</taxon>
        <taxon>Zingiberaceae</taxon>
        <taxon>Zingiber</taxon>
    </lineage>
</organism>
<comment type="function">
    <text evidence="7">RNA helicase.</text>
</comment>
<feature type="compositionally biased region" description="Basic and acidic residues" evidence="8">
    <location>
        <begin position="381"/>
        <end position="395"/>
    </location>
</feature>
<feature type="short sequence motif" description="Q motif" evidence="6">
    <location>
        <begin position="404"/>
        <end position="432"/>
    </location>
</feature>
<dbReference type="PROSITE" id="PS51192">
    <property type="entry name" value="HELICASE_ATP_BIND_1"/>
    <property type="match status" value="1"/>
</dbReference>
<feature type="region of interest" description="Disordered" evidence="8">
    <location>
        <begin position="106"/>
        <end position="400"/>
    </location>
</feature>
<evidence type="ECO:0000256" key="5">
    <source>
        <dbReference type="ARBA" id="ARBA00022884"/>
    </source>
</evidence>
<evidence type="ECO:0000256" key="3">
    <source>
        <dbReference type="ARBA" id="ARBA00022806"/>
    </source>
</evidence>
<dbReference type="GO" id="GO:0003723">
    <property type="term" value="F:RNA binding"/>
    <property type="evidence" value="ECO:0007669"/>
    <property type="project" value="UniProtKB-UniRule"/>
</dbReference>
<feature type="compositionally biased region" description="Acidic residues" evidence="8">
    <location>
        <begin position="328"/>
        <end position="350"/>
    </location>
</feature>
<dbReference type="Gene3D" id="3.40.50.300">
    <property type="entry name" value="P-loop containing nucleotide triphosphate hydrolases"/>
    <property type="match status" value="2"/>
</dbReference>
<dbReference type="InterPro" id="IPR000629">
    <property type="entry name" value="RNA-helicase_DEAD-box_CS"/>
</dbReference>
<feature type="compositionally biased region" description="Basic and acidic residues" evidence="8">
    <location>
        <begin position="358"/>
        <end position="367"/>
    </location>
</feature>
<dbReference type="PROSITE" id="PS51194">
    <property type="entry name" value="HELICASE_CTER"/>
    <property type="match status" value="1"/>
</dbReference>
<proteinExistence type="inferred from homology"/>
<dbReference type="SMART" id="SM00487">
    <property type="entry name" value="DEXDc"/>
    <property type="match status" value="1"/>
</dbReference>
<dbReference type="SMART" id="SM00490">
    <property type="entry name" value="HELICc"/>
    <property type="match status" value="1"/>
</dbReference>
<feature type="domain" description="Helicase ATP-binding" evidence="9">
    <location>
        <begin position="435"/>
        <end position="618"/>
    </location>
</feature>
<comment type="similarity">
    <text evidence="7">Belongs to the DEAD box helicase family.</text>
</comment>
<dbReference type="Proteomes" id="UP000734854">
    <property type="component" value="Unassembled WGS sequence"/>
</dbReference>
<keyword evidence="4 7" id="KW-0067">ATP-binding</keyword>
<feature type="compositionally biased region" description="Basic and acidic residues" evidence="8">
    <location>
        <begin position="126"/>
        <end position="185"/>
    </location>
</feature>
<keyword evidence="5 7" id="KW-0694">RNA-binding</keyword>
<dbReference type="GO" id="GO:0003724">
    <property type="term" value="F:RNA helicase activity"/>
    <property type="evidence" value="ECO:0007669"/>
    <property type="project" value="UniProtKB-EC"/>
</dbReference>
<accession>A0A8J5LQU3</accession>
<feature type="compositionally biased region" description="Basic and acidic residues" evidence="8">
    <location>
        <begin position="63"/>
        <end position="72"/>
    </location>
</feature>
<feature type="compositionally biased region" description="Basic and acidic residues" evidence="8">
    <location>
        <begin position="304"/>
        <end position="313"/>
    </location>
</feature>
<comment type="catalytic activity">
    <reaction evidence="7">
        <text>ATP + H2O = ADP + phosphate + H(+)</text>
        <dbReference type="Rhea" id="RHEA:13065"/>
        <dbReference type="ChEBI" id="CHEBI:15377"/>
        <dbReference type="ChEBI" id="CHEBI:15378"/>
        <dbReference type="ChEBI" id="CHEBI:30616"/>
        <dbReference type="ChEBI" id="CHEBI:43474"/>
        <dbReference type="ChEBI" id="CHEBI:456216"/>
        <dbReference type="EC" id="3.6.4.13"/>
    </reaction>
</comment>
<evidence type="ECO:0000313" key="12">
    <source>
        <dbReference type="EMBL" id="KAG6526290.1"/>
    </source>
</evidence>
<feature type="region of interest" description="Disordered" evidence="8">
    <location>
        <begin position="48"/>
        <end position="77"/>
    </location>
</feature>
<evidence type="ECO:0000256" key="2">
    <source>
        <dbReference type="ARBA" id="ARBA00022801"/>
    </source>
</evidence>
<keyword evidence="2 7" id="KW-0378">Hydrolase</keyword>
<keyword evidence="1 7" id="KW-0547">Nucleotide-binding</keyword>
<dbReference type="Pfam" id="PF00270">
    <property type="entry name" value="DEAD"/>
    <property type="match status" value="1"/>
</dbReference>
<evidence type="ECO:0000259" key="11">
    <source>
        <dbReference type="PROSITE" id="PS51195"/>
    </source>
</evidence>
<dbReference type="InterPro" id="IPR001650">
    <property type="entry name" value="Helicase_C-like"/>
</dbReference>
<feature type="compositionally biased region" description="Basic and acidic residues" evidence="8">
    <location>
        <begin position="228"/>
        <end position="240"/>
    </location>
</feature>
<feature type="compositionally biased region" description="Basic and acidic residues" evidence="8">
    <location>
        <begin position="194"/>
        <end position="208"/>
    </location>
</feature>